<gene>
    <name evidence="1" type="ordered locus">MAE_40300</name>
</gene>
<dbReference type="STRING" id="449447.MAE_40300"/>
<evidence type="ECO:0000313" key="2">
    <source>
        <dbReference type="Proteomes" id="UP000001510"/>
    </source>
</evidence>
<proteinExistence type="predicted"/>
<dbReference type="EMBL" id="AP009552">
    <property type="protein sequence ID" value="BAG03852.1"/>
    <property type="molecule type" value="Genomic_DNA"/>
</dbReference>
<dbReference type="AlphaFoldDB" id="B0JQY3"/>
<dbReference type="HOGENOM" id="CLU_3119830_0_0_3"/>
<name>B0JQY3_MICAN</name>
<protein>
    <submittedName>
        <fullName evidence="1">Uncharacterized protein</fullName>
    </submittedName>
</protein>
<dbReference type="PaxDb" id="449447-MAE_40300"/>
<dbReference type="KEGG" id="mar:MAE_40300"/>
<dbReference type="EnsemblBacteria" id="BAG03852">
    <property type="protein sequence ID" value="BAG03852"/>
    <property type="gene ID" value="MAE_40300"/>
</dbReference>
<evidence type="ECO:0000313" key="1">
    <source>
        <dbReference type="EMBL" id="BAG03852.1"/>
    </source>
</evidence>
<organism evidence="1 2">
    <name type="scientific">Microcystis aeruginosa (strain NIES-843 / IAM M-2473)</name>
    <dbReference type="NCBI Taxonomy" id="449447"/>
    <lineage>
        <taxon>Bacteria</taxon>
        <taxon>Bacillati</taxon>
        <taxon>Cyanobacteriota</taxon>
        <taxon>Cyanophyceae</taxon>
        <taxon>Oscillatoriophycideae</taxon>
        <taxon>Chroococcales</taxon>
        <taxon>Microcystaceae</taxon>
        <taxon>Microcystis</taxon>
    </lineage>
</organism>
<dbReference type="Proteomes" id="UP000001510">
    <property type="component" value="Chromosome"/>
</dbReference>
<sequence length="50" mass="5526">MGKELKSFVGKTGRYLNNVKSAINSSFPVSFHCLRRLSPLLAKLVDTSIT</sequence>
<reference evidence="1 2" key="1">
    <citation type="journal article" date="2007" name="DNA Res.">
        <title>Complete genomic structure of the bloom-forming toxic cyanobacterium Microcystis aeruginosa NIES-843.</title>
        <authorList>
            <person name="Kaneko T."/>
            <person name="Nakajima N."/>
            <person name="Okamoto S."/>
            <person name="Suzuki I."/>
            <person name="Tanabe Y."/>
            <person name="Tamaoki M."/>
            <person name="Nakamura Y."/>
            <person name="Kasai F."/>
            <person name="Watanabe A."/>
            <person name="Kawashima K."/>
            <person name="Kishida Y."/>
            <person name="Ono A."/>
            <person name="Shimizu Y."/>
            <person name="Takahashi C."/>
            <person name="Minami C."/>
            <person name="Fujishiro T."/>
            <person name="Kohara M."/>
            <person name="Katoh M."/>
            <person name="Nakazaki N."/>
            <person name="Nakayama S."/>
            <person name="Yamada M."/>
            <person name="Tabata S."/>
            <person name="Watanabe M.M."/>
        </authorList>
    </citation>
    <scope>NUCLEOTIDE SEQUENCE [LARGE SCALE GENOMIC DNA]</scope>
    <source>
        <strain evidence="2">NIES-843 / IAM M-247</strain>
    </source>
</reference>
<keyword evidence="2" id="KW-1185">Reference proteome</keyword>
<accession>B0JQY3</accession>